<evidence type="ECO:0000313" key="2">
    <source>
        <dbReference type="Proteomes" id="UP001235760"/>
    </source>
</evidence>
<keyword evidence="2" id="KW-1185">Reference proteome</keyword>
<reference evidence="1 2" key="1">
    <citation type="submission" date="2023-08" db="EMBL/GenBank/DDBJ databases">
        <authorList>
            <person name="Roldan D.M."/>
            <person name="Menes R.J."/>
        </authorList>
    </citation>
    <scope>NUCLEOTIDE SEQUENCE [LARGE SCALE GENOMIC DNA]</scope>
    <source>
        <strain evidence="1 2">CCM 2812</strain>
    </source>
</reference>
<accession>A0ABT9G8D5</accession>
<sequence length="439" mass="44888">MSEILPSDGFVDASADRAASADGVAPPTWTCPFCPLLCDDGPTCGLADQRLAALAAVADRAEAVTPRIGGQPARLAEALDAAGALLRRAGQPLLAGWGTDVAGARALYRLACATGAIGDAGADAAASEAQNQALRALQDRGGYTTTLAELRERAERIVFIGSWAPQRAPRLLARALAGRADRPPRLVHLALSGGGEAGPDTVQGLPVDRLVWGDADSDLADLALALKLHVDGRATADRTLAALAADLQASPYAVLVWEPAQLGPHAAPVIERLQQVVARLNRTTRAAAFPVGGGNGALTAQQVHTWLSGLPLRSRIGPRGLEHDPLRYGAAALLADGGVDALLWTGAYPAMAPPASGLPRVLLVSADVAAQPGACGDESDAVVIPVATPGVQHGGHLFRTDTVVLMPLHPAPAAPIGLAGLPSVARVVGDLLALLESPR</sequence>
<name>A0ABT9G8D5_LEPDI</name>
<dbReference type="EMBL" id="JAUZEE010000014">
    <property type="protein sequence ID" value="MDP4302749.1"/>
    <property type="molecule type" value="Genomic_DNA"/>
</dbReference>
<dbReference type="SUPFAM" id="SSF53706">
    <property type="entry name" value="Formate dehydrogenase/DMSO reductase, domains 1-3"/>
    <property type="match status" value="1"/>
</dbReference>
<organism evidence="1 2">
    <name type="scientific">Leptothrix discophora</name>
    <dbReference type="NCBI Taxonomy" id="89"/>
    <lineage>
        <taxon>Bacteria</taxon>
        <taxon>Pseudomonadati</taxon>
        <taxon>Pseudomonadota</taxon>
        <taxon>Betaproteobacteria</taxon>
        <taxon>Burkholderiales</taxon>
        <taxon>Sphaerotilaceae</taxon>
        <taxon>Leptothrix</taxon>
    </lineage>
</organism>
<dbReference type="Proteomes" id="UP001235760">
    <property type="component" value="Unassembled WGS sequence"/>
</dbReference>
<protein>
    <submittedName>
        <fullName evidence="1">Formylmethanofuran dehydrogenase</fullName>
    </submittedName>
</protein>
<proteinExistence type="predicted"/>
<gene>
    <name evidence="1" type="ORF">Q8X39_19095</name>
</gene>
<comment type="caution">
    <text evidence="1">The sequence shown here is derived from an EMBL/GenBank/DDBJ whole genome shotgun (WGS) entry which is preliminary data.</text>
</comment>
<evidence type="ECO:0000313" key="1">
    <source>
        <dbReference type="EMBL" id="MDP4302749.1"/>
    </source>
</evidence>
<dbReference type="RefSeq" id="WP_305751286.1">
    <property type="nucleotide sequence ID" value="NZ_JAUZEE010000014.1"/>
</dbReference>